<evidence type="ECO:0000313" key="9">
    <source>
        <dbReference type="Proteomes" id="UP001188597"/>
    </source>
</evidence>
<proteinExistence type="inferred from homology"/>
<dbReference type="InterPro" id="IPR002347">
    <property type="entry name" value="SDR_fam"/>
</dbReference>
<dbReference type="Pfam" id="PF00106">
    <property type="entry name" value="adh_short"/>
    <property type="match status" value="3"/>
</dbReference>
<feature type="transmembrane region" description="Helical" evidence="6">
    <location>
        <begin position="7"/>
        <end position="27"/>
    </location>
</feature>
<dbReference type="FunFam" id="3.40.50.720:FF:000084">
    <property type="entry name" value="Short-chain dehydrogenase reductase"/>
    <property type="match status" value="1"/>
</dbReference>
<evidence type="ECO:0000256" key="2">
    <source>
        <dbReference type="ARBA" id="ARBA00006484"/>
    </source>
</evidence>
<evidence type="ECO:0000259" key="7">
    <source>
        <dbReference type="SMART" id="SM00822"/>
    </source>
</evidence>
<feature type="domain" description="Ketoreductase" evidence="7">
    <location>
        <begin position="48"/>
        <end position="203"/>
    </location>
</feature>
<keyword evidence="5" id="KW-0560">Oxidoreductase</keyword>
<dbReference type="AlphaFoldDB" id="A0AA88XBE5"/>
<comment type="caution">
    <text evidence="8">The sequence shown here is derived from an EMBL/GenBank/DDBJ whole genome shotgun (WGS) entry which is preliminary data.</text>
</comment>
<gene>
    <name evidence="8" type="ORF">RJ639_002467</name>
</gene>
<dbReference type="Proteomes" id="UP001188597">
    <property type="component" value="Unassembled WGS sequence"/>
</dbReference>
<dbReference type="InterPro" id="IPR057326">
    <property type="entry name" value="KR_dom"/>
</dbReference>
<evidence type="ECO:0000313" key="8">
    <source>
        <dbReference type="EMBL" id="KAK3043224.1"/>
    </source>
</evidence>
<dbReference type="SUPFAM" id="SSF51735">
    <property type="entry name" value="NAD(P)-binding Rossmann-fold domains"/>
    <property type="match status" value="3"/>
</dbReference>
<dbReference type="PROSITE" id="PS00061">
    <property type="entry name" value="ADH_SHORT"/>
    <property type="match status" value="1"/>
</dbReference>
<evidence type="ECO:0000256" key="6">
    <source>
        <dbReference type="SAM" id="Phobius"/>
    </source>
</evidence>
<accession>A0AA88XBE5</accession>
<evidence type="ECO:0000256" key="3">
    <source>
        <dbReference type="ARBA" id="ARBA00022857"/>
    </source>
</evidence>
<sequence length="840" mass="93709">MDLINGFLNLVAPPFTFFTLLLFLPPFQLFKLLLSTLRSVFSEDLTGKVVLITGASSGIGEHLAYEYARRGACLALAARRENRLREVADNAREIGAPDVIAVRADVANVDDCKRFVEQSVNHFGRLDHLVNNAGITSVSMFDDTDDVTIFKAIMETFEFALACSSQDVNFWGTVYTTRFAAPHLRSSGGKIIVLSSSASWLPMPRMSFYNASKAAIAQFFETLRVEMPEVHITLVTPGFIESELTQGKYLNRGGKLILDQEMRDVQVGLIPVQRVEECAKAIVSRAARGERYVTEPKWFRVTYFWKLFCPELVEWTYRLLFLTKMISSGILHGVIDLCFINLESPFKMIWKLGSKRCIRDSTLLFFTTSAKVLYPNENVAGKVVLIAGASSGIARRRESLREVAERALRLGSPDAIAVRADISRVGDCKRLIDEAMNHFGRLNHLVNVAGETPASLFEETPDVTKLAPAMASKAAVISFYETLRVELGSDIGITIVTPGLIESEMTKGKFLDKEGRLVVNQVIRDVIIGPTPIETVGKGAEAIVNSARRGDKYLTEPSWYRATMYLKAFFSEIVVWLNRLLFLSPPGAAAREALSKQILDLTGLKNNLVLATICVLQARALYSEHLAYEYARRGACLALVARREDRLQTVASKSRQIGSPEVIVIPADISRVDDCKGIVDSVVTRFGRLDHLVNNAGIAPLYMFEDHICVADHASVMATKAALISFYETLRSEFGFGYWHNYCNSRIGRLGNHPRRFPSEGILCNKANRKFVPLVTTERCATAIVYSIIRGESYLTEPAWTRVLLLWKGFCPEVLDWCNRFLLVTSPKTSQSDATNKKRL</sequence>
<dbReference type="GO" id="GO:0016616">
    <property type="term" value="F:oxidoreductase activity, acting on the CH-OH group of donors, NAD or NADP as acceptor"/>
    <property type="evidence" value="ECO:0007669"/>
    <property type="project" value="UniProtKB-ARBA"/>
</dbReference>
<comment type="subcellular location">
    <subcellularLocation>
        <location evidence="1">Membrane</location>
        <topology evidence="1">Single-pass type II membrane protein</topology>
    </subcellularLocation>
</comment>
<keyword evidence="6" id="KW-0812">Transmembrane</keyword>
<keyword evidence="4" id="KW-0735">Signal-anchor</keyword>
<dbReference type="GO" id="GO:0016020">
    <property type="term" value="C:membrane"/>
    <property type="evidence" value="ECO:0007669"/>
    <property type="project" value="UniProtKB-SubCell"/>
</dbReference>
<organism evidence="8 9">
    <name type="scientific">Escallonia herrerae</name>
    <dbReference type="NCBI Taxonomy" id="1293975"/>
    <lineage>
        <taxon>Eukaryota</taxon>
        <taxon>Viridiplantae</taxon>
        <taxon>Streptophyta</taxon>
        <taxon>Embryophyta</taxon>
        <taxon>Tracheophyta</taxon>
        <taxon>Spermatophyta</taxon>
        <taxon>Magnoliopsida</taxon>
        <taxon>eudicotyledons</taxon>
        <taxon>Gunneridae</taxon>
        <taxon>Pentapetalae</taxon>
        <taxon>asterids</taxon>
        <taxon>campanulids</taxon>
        <taxon>Escalloniales</taxon>
        <taxon>Escalloniaceae</taxon>
        <taxon>Escallonia</taxon>
    </lineage>
</organism>
<dbReference type="PANTHER" id="PTHR43391:SF89">
    <property type="entry name" value="11-BETA-HYDROXYSTEROID DEHYDROGENASE 1A-RELATED"/>
    <property type="match status" value="1"/>
</dbReference>
<keyword evidence="6" id="KW-1133">Transmembrane helix</keyword>
<dbReference type="InterPro" id="IPR036291">
    <property type="entry name" value="NAD(P)-bd_dom_sf"/>
</dbReference>
<dbReference type="PRINTS" id="PR00080">
    <property type="entry name" value="SDRFAMILY"/>
</dbReference>
<dbReference type="Gene3D" id="3.40.50.720">
    <property type="entry name" value="NAD(P)-binding Rossmann-like Domain"/>
    <property type="match status" value="4"/>
</dbReference>
<dbReference type="GO" id="GO:0005829">
    <property type="term" value="C:cytosol"/>
    <property type="evidence" value="ECO:0007669"/>
    <property type="project" value="TreeGrafter"/>
</dbReference>
<evidence type="ECO:0000256" key="1">
    <source>
        <dbReference type="ARBA" id="ARBA00004606"/>
    </source>
</evidence>
<keyword evidence="9" id="KW-1185">Reference proteome</keyword>
<comment type="similarity">
    <text evidence="2">Belongs to the short-chain dehydrogenases/reductases (SDR) family.</text>
</comment>
<evidence type="ECO:0000256" key="4">
    <source>
        <dbReference type="ARBA" id="ARBA00022968"/>
    </source>
</evidence>
<keyword evidence="3" id="KW-0521">NADP</keyword>
<reference evidence="8" key="1">
    <citation type="submission" date="2022-12" db="EMBL/GenBank/DDBJ databases">
        <title>Draft genome assemblies for two species of Escallonia (Escalloniales).</title>
        <authorList>
            <person name="Chanderbali A."/>
            <person name="Dervinis C."/>
            <person name="Anghel I."/>
            <person name="Soltis D."/>
            <person name="Soltis P."/>
            <person name="Zapata F."/>
        </authorList>
    </citation>
    <scope>NUCLEOTIDE SEQUENCE</scope>
    <source>
        <strain evidence="8">UCBG64.0493</strain>
        <tissue evidence="8">Leaf</tissue>
    </source>
</reference>
<dbReference type="PANTHER" id="PTHR43391">
    <property type="entry name" value="RETINOL DEHYDROGENASE-RELATED"/>
    <property type="match status" value="1"/>
</dbReference>
<keyword evidence="6" id="KW-0472">Membrane</keyword>
<dbReference type="InterPro" id="IPR020904">
    <property type="entry name" value="Sc_DH/Rdtase_CS"/>
</dbReference>
<protein>
    <recommendedName>
        <fullName evidence="7">Ketoreductase domain-containing protein</fullName>
    </recommendedName>
</protein>
<dbReference type="NCBIfam" id="NF004825">
    <property type="entry name" value="PRK06181.1"/>
    <property type="match status" value="1"/>
</dbReference>
<name>A0AA88XBE5_9ASTE</name>
<dbReference type="PRINTS" id="PR00081">
    <property type="entry name" value="GDHRDH"/>
</dbReference>
<evidence type="ECO:0000256" key="5">
    <source>
        <dbReference type="ARBA" id="ARBA00023002"/>
    </source>
</evidence>
<dbReference type="EMBL" id="JAVXUP010000008">
    <property type="protein sequence ID" value="KAK3043224.1"/>
    <property type="molecule type" value="Genomic_DNA"/>
</dbReference>
<dbReference type="SMART" id="SM00822">
    <property type="entry name" value="PKS_KR"/>
    <property type="match status" value="1"/>
</dbReference>